<feature type="region of interest" description="Disordered" evidence="2">
    <location>
        <begin position="1"/>
        <end position="62"/>
    </location>
</feature>
<proteinExistence type="predicted"/>
<sequence>MASPPRPRGRSPVGKGDGKKKTDDSGISGAKTPERTPSPARSPPRRSRTRDARRSRTRDARRPREVVVERIIREGSSGNWPQLTKTNYHEWALRMQLKMEARHLWDAVVDDDAEYGDDRNALDAICSGVPPEMVPVLVAKNTAKEAWEAIKTFRIGDDRVRKATAQNLRAEYESIALRDGEPIEDFALRMTGIVQRLATLGDPEPDEKVVAKYLRVVRPRYKQLVISIETLLDISQLSIEEVTGRLKAADDVEPAPPQTVSGKLLLTEEQWVEKYKRKDQESRRGGFSSGSRGKFRGRGRGRGSSGSGSSGGSSSSRPPPDDPCPRCGKKGHWARDCRSKKKEEPAQQAHVAQEEEATLMLAIGEREPEHVHGGGNSRALGRGHVAVEIRGREGARSFGRLRWGPR</sequence>
<feature type="compositionally biased region" description="Basic and acidic residues" evidence="2">
    <location>
        <begin position="49"/>
        <end position="62"/>
    </location>
</feature>
<feature type="region of interest" description="Disordered" evidence="2">
    <location>
        <begin position="276"/>
        <end position="353"/>
    </location>
</feature>
<keyword evidence="5" id="KW-1185">Reference proteome</keyword>
<gene>
    <name evidence="4" type="ORF">NCGR_LOCUS62322</name>
</gene>
<dbReference type="InterPro" id="IPR001878">
    <property type="entry name" value="Znf_CCHC"/>
</dbReference>
<dbReference type="InterPro" id="IPR036875">
    <property type="entry name" value="Znf_CCHC_sf"/>
</dbReference>
<keyword evidence="1" id="KW-0863">Zinc-finger</keyword>
<accession>A0A811S7K4</accession>
<dbReference type="PROSITE" id="PS50158">
    <property type="entry name" value="ZF_CCHC"/>
    <property type="match status" value="1"/>
</dbReference>
<organism evidence="4 5">
    <name type="scientific">Miscanthus lutarioriparius</name>
    <dbReference type="NCBI Taxonomy" id="422564"/>
    <lineage>
        <taxon>Eukaryota</taxon>
        <taxon>Viridiplantae</taxon>
        <taxon>Streptophyta</taxon>
        <taxon>Embryophyta</taxon>
        <taxon>Tracheophyta</taxon>
        <taxon>Spermatophyta</taxon>
        <taxon>Magnoliopsida</taxon>
        <taxon>Liliopsida</taxon>
        <taxon>Poales</taxon>
        <taxon>Poaceae</taxon>
        <taxon>PACMAD clade</taxon>
        <taxon>Panicoideae</taxon>
        <taxon>Andropogonodae</taxon>
        <taxon>Andropogoneae</taxon>
        <taxon>Saccharinae</taxon>
        <taxon>Miscanthus</taxon>
    </lineage>
</organism>
<dbReference type="Pfam" id="PF14223">
    <property type="entry name" value="Retrotran_gag_2"/>
    <property type="match status" value="1"/>
</dbReference>
<keyword evidence="1" id="KW-0862">Zinc</keyword>
<feature type="compositionally biased region" description="Gly residues" evidence="2">
    <location>
        <begin position="302"/>
        <end position="311"/>
    </location>
</feature>
<dbReference type="Proteomes" id="UP000604825">
    <property type="component" value="Unassembled WGS sequence"/>
</dbReference>
<dbReference type="SUPFAM" id="SSF57756">
    <property type="entry name" value="Retrovirus zinc finger-like domains"/>
    <property type="match status" value="1"/>
</dbReference>
<evidence type="ECO:0000256" key="1">
    <source>
        <dbReference type="PROSITE-ProRule" id="PRU00047"/>
    </source>
</evidence>
<dbReference type="Gene3D" id="4.10.60.10">
    <property type="entry name" value="Zinc finger, CCHC-type"/>
    <property type="match status" value="1"/>
</dbReference>
<keyword evidence="1" id="KW-0479">Metal-binding</keyword>
<name>A0A811S7K4_9POAL</name>
<dbReference type="SMART" id="SM00343">
    <property type="entry name" value="ZnF_C2HC"/>
    <property type="match status" value="1"/>
</dbReference>
<dbReference type="GO" id="GO:0003676">
    <property type="term" value="F:nucleic acid binding"/>
    <property type="evidence" value="ECO:0007669"/>
    <property type="project" value="InterPro"/>
</dbReference>
<dbReference type="Pfam" id="PF14787">
    <property type="entry name" value="zf-CCHC_5"/>
    <property type="match status" value="1"/>
</dbReference>
<feature type="compositionally biased region" description="Basic and acidic residues" evidence="2">
    <location>
        <begin position="333"/>
        <end position="345"/>
    </location>
</feature>
<feature type="region of interest" description="Disordered" evidence="2">
    <location>
        <begin position="363"/>
        <end position="382"/>
    </location>
</feature>
<dbReference type="GO" id="GO:0008270">
    <property type="term" value="F:zinc ion binding"/>
    <property type="evidence" value="ECO:0007669"/>
    <property type="project" value="UniProtKB-KW"/>
</dbReference>
<dbReference type="Pfam" id="PF13961">
    <property type="entry name" value="DUF4219"/>
    <property type="match status" value="1"/>
</dbReference>
<evidence type="ECO:0000313" key="5">
    <source>
        <dbReference type="Proteomes" id="UP000604825"/>
    </source>
</evidence>
<dbReference type="OrthoDB" id="781829at2759"/>
<dbReference type="PANTHER" id="PTHR35317">
    <property type="entry name" value="OS04G0629600 PROTEIN"/>
    <property type="match status" value="1"/>
</dbReference>
<dbReference type="AlphaFoldDB" id="A0A811S7K4"/>
<comment type="caution">
    <text evidence="4">The sequence shown here is derived from an EMBL/GenBank/DDBJ whole genome shotgun (WGS) entry which is preliminary data.</text>
</comment>
<evidence type="ECO:0000313" key="4">
    <source>
        <dbReference type="EMBL" id="CAD6338224.1"/>
    </source>
</evidence>
<reference evidence="4" key="1">
    <citation type="submission" date="2020-10" db="EMBL/GenBank/DDBJ databases">
        <authorList>
            <person name="Han B."/>
            <person name="Lu T."/>
            <person name="Zhao Q."/>
            <person name="Huang X."/>
            <person name="Zhao Y."/>
        </authorList>
    </citation>
    <scope>NUCLEOTIDE SEQUENCE</scope>
</reference>
<evidence type="ECO:0000256" key="2">
    <source>
        <dbReference type="SAM" id="MobiDB-lite"/>
    </source>
</evidence>
<dbReference type="InterPro" id="IPR025314">
    <property type="entry name" value="DUF4219"/>
</dbReference>
<dbReference type="PANTHER" id="PTHR35317:SF38">
    <property type="entry name" value="RNA-DIRECTED DNA POLYMERASE"/>
    <property type="match status" value="1"/>
</dbReference>
<dbReference type="EMBL" id="CAJGYO010000019">
    <property type="protein sequence ID" value="CAD6338224.1"/>
    <property type="molecule type" value="Genomic_DNA"/>
</dbReference>
<evidence type="ECO:0000259" key="3">
    <source>
        <dbReference type="PROSITE" id="PS50158"/>
    </source>
</evidence>
<protein>
    <recommendedName>
        <fullName evidence="3">CCHC-type domain-containing protein</fullName>
    </recommendedName>
</protein>
<feature type="domain" description="CCHC-type" evidence="3">
    <location>
        <begin position="324"/>
        <end position="339"/>
    </location>
</feature>